<reference evidence="9" key="1">
    <citation type="submission" date="2016-05" db="EMBL/GenBank/DDBJ databases">
        <title>Comparative genomics of biotechnologically important yeasts.</title>
        <authorList>
            <consortium name="DOE Joint Genome Institute"/>
            <person name="Riley R."/>
            <person name="Haridas S."/>
            <person name="Wolfe K.H."/>
            <person name="Lopes M.R."/>
            <person name="Hittinger C.T."/>
            <person name="Goker M."/>
            <person name="Salamov A."/>
            <person name="Wisecaver J."/>
            <person name="Long T.M."/>
            <person name="Aerts A.L."/>
            <person name="Barry K."/>
            <person name="Choi C."/>
            <person name="Clum A."/>
            <person name="Coughlan A.Y."/>
            <person name="Deshpande S."/>
            <person name="Douglass A.P."/>
            <person name="Hanson S.J."/>
            <person name="Klenk H.-P."/>
            <person name="Labutti K."/>
            <person name="Lapidus A."/>
            <person name="Lindquist E."/>
            <person name="Lipzen A."/>
            <person name="Meier-Kolthoff J.P."/>
            <person name="Ohm R.A."/>
            <person name="Otillar R.P."/>
            <person name="Pangilinan J."/>
            <person name="Peng Y."/>
            <person name="Rokas A."/>
            <person name="Rosa C.A."/>
            <person name="Scheuner C."/>
            <person name="Sibirny A.A."/>
            <person name="Slot J.C."/>
            <person name="Stielow J.B."/>
            <person name="Sun H."/>
            <person name="Kurtzman C.P."/>
            <person name="Blackwell M."/>
            <person name="Grigoriev I.V."/>
            <person name="Jeffries T.W."/>
        </authorList>
    </citation>
    <scope>NUCLEOTIDE SEQUENCE [LARGE SCALE GENOMIC DNA]</scope>
    <source>
        <strain evidence="9">NRRL Y-17324</strain>
    </source>
</reference>
<keyword evidence="5" id="KW-0539">Nucleus</keyword>
<proteinExistence type="inferred from homology"/>
<feature type="compositionally biased region" description="Pro residues" evidence="6">
    <location>
        <begin position="248"/>
        <end position="257"/>
    </location>
</feature>
<sequence>MAKHEDDEDAYLYGSDDEEDVEQSRKRQKVESSTNSTEETNEEKAPVLEEAVNDEEDDDEDEEEDSDDDIDIIIGDTASAPSTGTVTTSGPQNDTVDATVDPDAEEKVPTTTIVNKDQNENKTTIDVHAVAEYEGKPITQVDLEVIKEKPWRAPGADISDYFNYGFDEFTWTAYCCKHDKLRGEFNPQKLMAQIMAASGAGGPGNGPPGFPPMGMLPPGMPPMGMMPGMPNMPNMPKMQGMPKMPNMPNMPPMPNMPNFPDMQNFPGNKRQGHK</sequence>
<dbReference type="PANTHER" id="PTHR13484">
    <property type="entry name" value="FIP1-LIKE 1 PROTEIN"/>
    <property type="match status" value="1"/>
</dbReference>
<evidence type="ECO:0000256" key="5">
    <source>
        <dbReference type="ARBA" id="ARBA00023242"/>
    </source>
</evidence>
<keyword evidence="4" id="KW-0507">mRNA processing</keyword>
<dbReference type="STRING" id="984487.A0A1E4SGN9"/>
<evidence type="ECO:0000256" key="4">
    <source>
        <dbReference type="ARBA" id="ARBA00022664"/>
    </source>
</evidence>
<feature type="region of interest" description="Disordered" evidence="6">
    <location>
        <begin position="234"/>
        <end position="274"/>
    </location>
</feature>
<feature type="compositionally biased region" description="Acidic residues" evidence="6">
    <location>
        <begin position="51"/>
        <end position="71"/>
    </location>
</feature>
<evidence type="ECO:0000256" key="2">
    <source>
        <dbReference type="ARBA" id="ARBA00007459"/>
    </source>
</evidence>
<organism evidence="8 9">
    <name type="scientific">Suhomyces tanzawaensis NRRL Y-17324</name>
    <dbReference type="NCBI Taxonomy" id="984487"/>
    <lineage>
        <taxon>Eukaryota</taxon>
        <taxon>Fungi</taxon>
        <taxon>Dikarya</taxon>
        <taxon>Ascomycota</taxon>
        <taxon>Saccharomycotina</taxon>
        <taxon>Pichiomycetes</taxon>
        <taxon>Debaryomycetaceae</taxon>
        <taxon>Suhomyces</taxon>
    </lineage>
</organism>
<feature type="compositionally biased region" description="Low complexity" evidence="6">
    <location>
        <begin position="234"/>
        <end position="247"/>
    </location>
</feature>
<feature type="compositionally biased region" description="Polar residues" evidence="6">
    <location>
        <begin position="79"/>
        <end position="96"/>
    </location>
</feature>
<dbReference type="GO" id="GO:0005847">
    <property type="term" value="C:mRNA cleavage and polyadenylation specificity factor complex"/>
    <property type="evidence" value="ECO:0007669"/>
    <property type="project" value="TreeGrafter"/>
</dbReference>
<dbReference type="Pfam" id="PF05182">
    <property type="entry name" value="Fip1"/>
    <property type="match status" value="1"/>
</dbReference>
<accession>A0A1E4SGN9</accession>
<evidence type="ECO:0000256" key="1">
    <source>
        <dbReference type="ARBA" id="ARBA00004123"/>
    </source>
</evidence>
<dbReference type="InterPro" id="IPR051187">
    <property type="entry name" value="Pre-mRNA_3'-end_processing_reg"/>
</dbReference>
<name>A0A1E4SGN9_9ASCO</name>
<keyword evidence="9" id="KW-1185">Reference proteome</keyword>
<comment type="similarity">
    <text evidence="2">Belongs to the FIP1 family.</text>
</comment>
<gene>
    <name evidence="8" type="ORF">CANTADRAFT_26678</name>
</gene>
<dbReference type="InterPro" id="IPR007854">
    <property type="entry name" value="Fip1_dom"/>
</dbReference>
<feature type="compositionally biased region" description="Acidic residues" evidence="6">
    <location>
        <begin position="1"/>
        <end position="21"/>
    </location>
</feature>
<evidence type="ECO:0000256" key="6">
    <source>
        <dbReference type="SAM" id="MobiDB-lite"/>
    </source>
</evidence>
<dbReference type="EMBL" id="KV453913">
    <property type="protein sequence ID" value="ODV78674.1"/>
    <property type="molecule type" value="Genomic_DNA"/>
</dbReference>
<evidence type="ECO:0000256" key="3">
    <source>
        <dbReference type="ARBA" id="ARBA00017404"/>
    </source>
</evidence>
<dbReference type="PANTHER" id="PTHR13484:SF0">
    <property type="entry name" value="PRE-MRNA 3'-END-PROCESSING FACTOR FIP1"/>
    <property type="match status" value="1"/>
</dbReference>
<dbReference type="GO" id="GO:0006397">
    <property type="term" value="P:mRNA processing"/>
    <property type="evidence" value="ECO:0007669"/>
    <property type="project" value="UniProtKB-KW"/>
</dbReference>
<dbReference type="RefSeq" id="XP_020063796.1">
    <property type="nucleotide sequence ID" value="XM_020207847.1"/>
</dbReference>
<feature type="region of interest" description="Disordered" evidence="6">
    <location>
        <begin position="1"/>
        <end position="105"/>
    </location>
</feature>
<comment type="subcellular location">
    <subcellularLocation>
        <location evidence="1">Nucleus</location>
    </subcellularLocation>
</comment>
<dbReference type="OrthoDB" id="1917198at2759"/>
<dbReference type="Proteomes" id="UP000094285">
    <property type="component" value="Unassembled WGS sequence"/>
</dbReference>
<dbReference type="GeneID" id="30981984"/>
<protein>
    <recommendedName>
        <fullName evidence="3">Pre-mRNA polyadenylation factor FIP1</fullName>
    </recommendedName>
</protein>
<evidence type="ECO:0000313" key="9">
    <source>
        <dbReference type="Proteomes" id="UP000094285"/>
    </source>
</evidence>
<evidence type="ECO:0000313" key="8">
    <source>
        <dbReference type="EMBL" id="ODV78674.1"/>
    </source>
</evidence>
<evidence type="ECO:0000259" key="7">
    <source>
        <dbReference type="Pfam" id="PF05182"/>
    </source>
</evidence>
<feature type="domain" description="Pre-mRNA polyadenylation factor Fip1" evidence="7">
    <location>
        <begin position="140"/>
        <end position="182"/>
    </location>
</feature>
<dbReference type="AlphaFoldDB" id="A0A1E4SGN9"/>